<accession>F5Y9F6</accession>
<dbReference type="Proteomes" id="UP000009222">
    <property type="component" value="Chromosome"/>
</dbReference>
<feature type="domain" description="Cyclic nucleotide-binding" evidence="1">
    <location>
        <begin position="323"/>
        <end position="401"/>
    </location>
</feature>
<dbReference type="SUPFAM" id="SSF51206">
    <property type="entry name" value="cAMP-binding domain-like"/>
    <property type="match status" value="1"/>
</dbReference>
<dbReference type="EMBL" id="CP001841">
    <property type="protein sequence ID" value="AEF81269.1"/>
    <property type="molecule type" value="Genomic_DNA"/>
</dbReference>
<evidence type="ECO:0000313" key="2">
    <source>
        <dbReference type="EMBL" id="AEF81269.1"/>
    </source>
</evidence>
<dbReference type="SUPFAM" id="SSF55874">
    <property type="entry name" value="ATPase domain of HSP90 chaperone/DNA topoisomerase II/histidine kinase"/>
    <property type="match status" value="1"/>
</dbReference>
<dbReference type="InterPro" id="IPR014710">
    <property type="entry name" value="RmlC-like_jellyroll"/>
</dbReference>
<dbReference type="RefSeq" id="WP_015709944.1">
    <property type="nucleotide sequence ID" value="NC_015577.1"/>
</dbReference>
<dbReference type="eggNOG" id="COG2172">
    <property type="taxonomic scope" value="Bacteria"/>
</dbReference>
<sequence length="452" mass="50914">MAVLGVVNSDLAVKKLVEFAFRNEGQGDFSLRHLTEKIEILEFMSYDLPEVVIINFSDPSIKIDEIISWMKDDKWLMNFGIIGVFSQEKNNEEKLLEKYKAVNILTLMEYSRIRSHIVKNVQIIARNYQIIFAREFTKNLMDGASGSFLIENDLLAVPLYAGMGATLLSQRGLIDPDNKMHLQLALGELIVNAVEHGNCGIGYDEKTEGMEKGLSVVDLVAEKCKDPAIRGKKVEFQWELLNDKSIFIIKDEGKGFDVKAHLQKIENQDIMSLHGRGIKLASKLSNELSYNAKGNQVTLTVKHDLSLEYDVPLGFSKEQIVNVKPGDIILKEGEPSDYLYYISSGRYTVFHNRKQVGTLSPEDIFMGEMSFLLNQKRSATVRAETTGKLILLTRKAFVNVIRQFPHYGIFLSKLLAKRLVRGNDRNAALMDKLKSAENSAKLPTGQKGDAFV</sequence>
<dbReference type="CDD" id="cd00038">
    <property type="entry name" value="CAP_ED"/>
    <property type="match status" value="1"/>
</dbReference>
<reference evidence="2 3" key="2">
    <citation type="journal article" date="2011" name="ISME J.">
        <title>RNA-seq reveals cooperative metabolic interactions between two termite-gut spirochete species in co-culture.</title>
        <authorList>
            <person name="Rosenthal A.Z."/>
            <person name="Matson E.G."/>
            <person name="Eldar A."/>
            <person name="Leadbetter J.R."/>
        </authorList>
    </citation>
    <scope>NUCLEOTIDE SEQUENCE [LARGE SCALE GENOMIC DNA]</scope>
    <source>
        <strain evidence="3">ATCC BAA-888 / DSM 13862 / ZAS-9</strain>
    </source>
</reference>
<dbReference type="PANTHER" id="PTHR45689">
    <property type="entry name" value="I[[H]] CHANNEL, ISOFORM E"/>
    <property type="match status" value="1"/>
</dbReference>
<dbReference type="InParanoid" id="F5Y9F6"/>
<reference evidence="3" key="1">
    <citation type="submission" date="2009-12" db="EMBL/GenBank/DDBJ databases">
        <title>Complete sequence of Treponema azotonutricium strain ZAS-9.</title>
        <authorList>
            <person name="Tetu S.G."/>
            <person name="Matson E."/>
            <person name="Ren Q."/>
            <person name="Seshadri R."/>
            <person name="Elbourne L."/>
            <person name="Hassan K.A."/>
            <person name="Durkin A."/>
            <person name="Radune D."/>
            <person name="Mohamoud Y."/>
            <person name="Shay R."/>
            <person name="Jin S."/>
            <person name="Zhang X."/>
            <person name="Lucey K."/>
            <person name="Ballor N.R."/>
            <person name="Ottesen E."/>
            <person name="Rosenthal R."/>
            <person name="Allen A."/>
            <person name="Leadbetter J.R."/>
            <person name="Paulsen I.T."/>
        </authorList>
    </citation>
    <scope>NUCLEOTIDE SEQUENCE [LARGE SCALE GENOMIC DNA]</scope>
    <source>
        <strain evidence="3">ATCC BAA-888 / DSM 13862 / ZAS-9</strain>
    </source>
</reference>
<dbReference type="CDD" id="cd16936">
    <property type="entry name" value="HATPase_RsbW-like"/>
    <property type="match status" value="1"/>
</dbReference>
<dbReference type="GO" id="GO:0005249">
    <property type="term" value="F:voltage-gated potassium channel activity"/>
    <property type="evidence" value="ECO:0007669"/>
    <property type="project" value="TreeGrafter"/>
</dbReference>
<dbReference type="Pfam" id="PF00027">
    <property type="entry name" value="cNMP_binding"/>
    <property type="match status" value="1"/>
</dbReference>
<dbReference type="InterPro" id="IPR000595">
    <property type="entry name" value="cNMP-bd_dom"/>
</dbReference>
<dbReference type="Pfam" id="PF13581">
    <property type="entry name" value="HATPase_c_2"/>
    <property type="match status" value="1"/>
</dbReference>
<dbReference type="AlphaFoldDB" id="F5Y9F6"/>
<dbReference type="PROSITE" id="PS50042">
    <property type="entry name" value="CNMP_BINDING_3"/>
    <property type="match status" value="1"/>
</dbReference>
<dbReference type="InterPro" id="IPR018490">
    <property type="entry name" value="cNMP-bd_dom_sf"/>
</dbReference>
<dbReference type="GO" id="GO:0098855">
    <property type="term" value="C:HCN channel complex"/>
    <property type="evidence" value="ECO:0007669"/>
    <property type="project" value="TreeGrafter"/>
</dbReference>
<name>F5Y9F6_LEAAZ</name>
<dbReference type="STRING" id="545695.TREAZ_2105"/>
<gene>
    <name evidence="2" type="ordered locus">TREAZ_2105</name>
</gene>
<dbReference type="InterPro" id="IPR003594">
    <property type="entry name" value="HATPase_dom"/>
</dbReference>
<keyword evidence="3" id="KW-1185">Reference proteome</keyword>
<protein>
    <submittedName>
        <fullName evidence="2">Cyclic nucleotide-binding protein</fullName>
    </submittedName>
</protein>
<dbReference type="KEGG" id="taz:TREAZ_2105"/>
<dbReference type="eggNOG" id="COG0664">
    <property type="taxonomic scope" value="Bacteria"/>
</dbReference>
<evidence type="ECO:0000259" key="1">
    <source>
        <dbReference type="PROSITE" id="PS50042"/>
    </source>
</evidence>
<proteinExistence type="predicted"/>
<organism evidence="2 3">
    <name type="scientific">Leadbettera azotonutricia (strain ATCC BAA-888 / DSM 13862 / ZAS-9)</name>
    <name type="common">Treponema azotonutricium</name>
    <dbReference type="NCBI Taxonomy" id="545695"/>
    <lineage>
        <taxon>Bacteria</taxon>
        <taxon>Pseudomonadati</taxon>
        <taxon>Spirochaetota</taxon>
        <taxon>Spirochaetia</taxon>
        <taxon>Spirochaetales</taxon>
        <taxon>Breznakiellaceae</taxon>
        <taxon>Leadbettera</taxon>
    </lineage>
</organism>
<dbReference type="OrthoDB" id="5456285at2"/>
<evidence type="ECO:0000313" key="3">
    <source>
        <dbReference type="Proteomes" id="UP000009222"/>
    </source>
</evidence>
<dbReference type="SMART" id="SM00100">
    <property type="entry name" value="cNMP"/>
    <property type="match status" value="1"/>
</dbReference>
<dbReference type="GO" id="GO:0003254">
    <property type="term" value="P:regulation of membrane depolarization"/>
    <property type="evidence" value="ECO:0007669"/>
    <property type="project" value="TreeGrafter"/>
</dbReference>
<dbReference type="GO" id="GO:0035725">
    <property type="term" value="P:sodium ion transmembrane transport"/>
    <property type="evidence" value="ECO:0007669"/>
    <property type="project" value="TreeGrafter"/>
</dbReference>
<dbReference type="PANTHER" id="PTHR45689:SF5">
    <property type="entry name" value="I[[H]] CHANNEL, ISOFORM E"/>
    <property type="match status" value="1"/>
</dbReference>
<dbReference type="Gene3D" id="3.30.565.10">
    <property type="entry name" value="Histidine kinase-like ATPase, C-terminal domain"/>
    <property type="match status" value="1"/>
</dbReference>
<dbReference type="Gene3D" id="2.60.120.10">
    <property type="entry name" value="Jelly Rolls"/>
    <property type="match status" value="1"/>
</dbReference>
<dbReference type="HOGENOM" id="CLU_640823_0_0_12"/>
<dbReference type="InterPro" id="IPR051413">
    <property type="entry name" value="K/Na_HCN_channel"/>
</dbReference>
<dbReference type="InterPro" id="IPR036890">
    <property type="entry name" value="HATPase_C_sf"/>
</dbReference>